<dbReference type="Proteomes" id="UP001054945">
    <property type="component" value="Unassembled WGS sequence"/>
</dbReference>
<evidence type="ECO:0000313" key="1">
    <source>
        <dbReference type="EMBL" id="GIY82038.1"/>
    </source>
</evidence>
<keyword evidence="2" id="KW-1185">Reference proteome</keyword>
<sequence>MNEAWMSAGSADAVQTLSTALLNGDCANPSRCGQHAKNMRTRINFTVPQRALEKKKKKPKVQPGDVVCRDRAENPTTRYSAENISFSIETSTELPVTLPQR</sequence>
<proteinExistence type="predicted"/>
<organism evidence="1 2">
    <name type="scientific">Caerostris extrusa</name>
    <name type="common">Bark spider</name>
    <name type="synonym">Caerostris bankana</name>
    <dbReference type="NCBI Taxonomy" id="172846"/>
    <lineage>
        <taxon>Eukaryota</taxon>
        <taxon>Metazoa</taxon>
        <taxon>Ecdysozoa</taxon>
        <taxon>Arthropoda</taxon>
        <taxon>Chelicerata</taxon>
        <taxon>Arachnida</taxon>
        <taxon>Araneae</taxon>
        <taxon>Araneomorphae</taxon>
        <taxon>Entelegynae</taxon>
        <taxon>Araneoidea</taxon>
        <taxon>Araneidae</taxon>
        <taxon>Caerostris</taxon>
    </lineage>
</organism>
<name>A0AAV4WKF6_CAEEX</name>
<evidence type="ECO:0000313" key="2">
    <source>
        <dbReference type="Proteomes" id="UP001054945"/>
    </source>
</evidence>
<dbReference type="AlphaFoldDB" id="A0AAV4WKF6"/>
<reference evidence="1 2" key="1">
    <citation type="submission" date="2021-06" db="EMBL/GenBank/DDBJ databases">
        <title>Caerostris extrusa draft genome.</title>
        <authorList>
            <person name="Kono N."/>
            <person name="Arakawa K."/>
        </authorList>
    </citation>
    <scope>NUCLEOTIDE SEQUENCE [LARGE SCALE GENOMIC DNA]</scope>
</reference>
<protein>
    <submittedName>
        <fullName evidence="1">Uncharacterized protein</fullName>
    </submittedName>
</protein>
<dbReference type="EMBL" id="BPLR01016201">
    <property type="protein sequence ID" value="GIY82038.1"/>
    <property type="molecule type" value="Genomic_DNA"/>
</dbReference>
<comment type="caution">
    <text evidence="1">The sequence shown here is derived from an EMBL/GenBank/DDBJ whole genome shotgun (WGS) entry which is preliminary data.</text>
</comment>
<accession>A0AAV4WKF6</accession>
<gene>
    <name evidence="1" type="ORF">CEXT_115941</name>
</gene>